<dbReference type="AlphaFoldDB" id="A0A4Y7THT3"/>
<feature type="transmembrane region" description="Helical" evidence="1">
    <location>
        <begin position="67"/>
        <end position="87"/>
    </location>
</feature>
<dbReference type="PANTHER" id="PTHR34187:SF2">
    <property type="entry name" value="DUF202 DOMAIN-CONTAINING PROTEIN"/>
    <property type="match status" value="1"/>
</dbReference>
<keyword evidence="1" id="KW-0812">Transmembrane</keyword>
<protein>
    <recommendedName>
        <fullName evidence="4">DUF202 domain-containing protein</fullName>
    </recommendedName>
</protein>
<name>A0A4Y7THT3_COPMI</name>
<dbReference type="OrthoDB" id="5525680at2759"/>
<feature type="transmembrane region" description="Helical" evidence="1">
    <location>
        <begin position="38"/>
        <end position="55"/>
    </location>
</feature>
<reference evidence="2 3" key="1">
    <citation type="journal article" date="2019" name="Nat. Ecol. Evol.">
        <title>Megaphylogeny resolves global patterns of mushroom evolution.</title>
        <authorList>
            <person name="Varga T."/>
            <person name="Krizsan K."/>
            <person name="Foldi C."/>
            <person name="Dima B."/>
            <person name="Sanchez-Garcia M."/>
            <person name="Sanchez-Ramirez S."/>
            <person name="Szollosi G.J."/>
            <person name="Szarkandi J.G."/>
            <person name="Papp V."/>
            <person name="Albert L."/>
            <person name="Andreopoulos W."/>
            <person name="Angelini C."/>
            <person name="Antonin V."/>
            <person name="Barry K.W."/>
            <person name="Bougher N.L."/>
            <person name="Buchanan P."/>
            <person name="Buyck B."/>
            <person name="Bense V."/>
            <person name="Catcheside P."/>
            <person name="Chovatia M."/>
            <person name="Cooper J."/>
            <person name="Damon W."/>
            <person name="Desjardin D."/>
            <person name="Finy P."/>
            <person name="Geml J."/>
            <person name="Haridas S."/>
            <person name="Hughes K."/>
            <person name="Justo A."/>
            <person name="Karasinski D."/>
            <person name="Kautmanova I."/>
            <person name="Kiss B."/>
            <person name="Kocsube S."/>
            <person name="Kotiranta H."/>
            <person name="LaButti K.M."/>
            <person name="Lechner B.E."/>
            <person name="Liimatainen K."/>
            <person name="Lipzen A."/>
            <person name="Lukacs Z."/>
            <person name="Mihaltcheva S."/>
            <person name="Morgado L.N."/>
            <person name="Niskanen T."/>
            <person name="Noordeloos M.E."/>
            <person name="Ohm R.A."/>
            <person name="Ortiz-Santana B."/>
            <person name="Ovrebo C."/>
            <person name="Racz N."/>
            <person name="Riley R."/>
            <person name="Savchenko A."/>
            <person name="Shiryaev A."/>
            <person name="Soop K."/>
            <person name="Spirin V."/>
            <person name="Szebenyi C."/>
            <person name="Tomsovsky M."/>
            <person name="Tulloss R.E."/>
            <person name="Uehling J."/>
            <person name="Grigoriev I.V."/>
            <person name="Vagvolgyi C."/>
            <person name="Papp T."/>
            <person name="Martin F.M."/>
            <person name="Miettinen O."/>
            <person name="Hibbett D.S."/>
            <person name="Nagy L.G."/>
        </authorList>
    </citation>
    <scope>NUCLEOTIDE SEQUENCE [LARGE SCALE GENOMIC DNA]</scope>
    <source>
        <strain evidence="2 3">FP101781</strain>
    </source>
</reference>
<evidence type="ECO:0000313" key="2">
    <source>
        <dbReference type="EMBL" id="TEB33059.1"/>
    </source>
</evidence>
<evidence type="ECO:0000313" key="3">
    <source>
        <dbReference type="Proteomes" id="UP000298030"/>
    </source>
</evidence>
<evidence type="ECO:0008006" key="4">
    <source>
        <dbReference type="Google" id="ProtNLM"/>
    </source>
</evidence>
<comment type="caution">
    <text evidence="2">The sequence shown here is derived from an EMBL/GenBank/DDBJ whole genome shotgun (WGS) entry which is preliminary data.</text>
</comment>
<feature type="transmembrane region" description="Helical" evidence="1">
    <location>
        <begin position="108"/>
        <end position="130"/>
    </location>
</feature>
<sequence>MSTTVTSPSSSSYFIPNTGSTARDYCMLERNLLSHLKLALLLSILSASIILRARLVPVADYDNEDGGVPLASVEFAAAVVCIVAGGWEYYQGYWDLKSGRAFLVAPKLHLTLMTLVATTVFGTAIALLVFD</sequence>
<evidence type="ECO:0000256" key="1">
    <source>
        <dbReference type="SAM" id="Phobius"/>
    </source>
</evidence>
<dbReference type="InterPro" id="IPR052053">
    <property type="entry name" value="IM_YidH-like"/>
</dbReference>
<dbReference type="EMBL" id="QPFP01000013">
    <property type="protein sequence ID" value="TEB33059.1"/>
    <property type="molecule type" value="Genomic_DNA"/>
</dbReference>
<keyword evidence="3" id="KW-1185">Reference proteome</keyword>
<dbReference type="PANTHER" id="PTHR34187">
    <property type="entry name" value="FGR18P"/>
    <property type="match status" value="1"/>
</dbReference>
<organism evidence="2 3">
    <name type="scientific">Coprinellus micaceus</name>
    <name type="common">Glistening ink-cap mushroom</name>
    <name type="synonym">Coprinus micaceus</name>
    <dbReference type="NCBI Taxonomy" id="71717"/>
    <lineage>
        <taxon>Eukaryota</taxon>
        <taxon>Fungi</taxon>
        <taxon>Dikarya</taxon>
        <taxon>Basidiomycota</taxon>
        <taxon>Agaricomycotina</taxon>
        <taxon>Agaricomycetes</taxon>
        <taxon>Agaricomycetidae</taxon>
        <taxon>Agaricales</taxon>
        <taxon>Agaricineae</taxon>
        <taxon>Psathyrellaceae</taxon>
        <taxon>Coprinellus</taxon>
    </lineage>
</organism>
<dbReference type="Proteomes" id="UP000298030">
    <property type="component" value="Unassembled WGS sequence"/>
</dbReference>
<keyword evidence="1" id="KW-0472">Membrane</keyword>
<gene>
    <name evidence="2" type="ORF">FA13DRAFT_183551</name>
</gene>
<accession>A0A4Y7THT3</accession>
<proteinExistence type="predicted"/>
<keyword evidence="1" id="KW-1133">Transmembrane helix</keyword>